<dbReference type="Proteomes" id="UP000295064">
    <property type="component" value="Unassembled WGS sequence"/>
</dbReference>
<protein>
    <submittedName>
        <fullName evidence="3">Reverse transcriptase (RNA-dependent DNA polymerase)</fullName>
    </submittedName>
</protein>
<feature type="region of interest" description="Disordered" evidence="1">
    <location>
        <begin position="334"/>
        <end position="363"/>
    </location>
</feature>
<gene>
    <name evidence="3" type="ORF">DFR79_10466</name>
</gene>
<dbReference type="PANTHER" id="PTHR34047:SF8">
    <property type="entry name" value="PROTEIN YKFC"/>
    <property type="match status" value="1"/>
</dbReference>
<dbReference type="GO" id="GO:0003964">
    <property type="term" value="F:RNA-directed DNA polymerase activity"/>
    <property type="evidence" value="ECO:0007669"/>
    <property type="project" value="UniProtKB-KW"/>
</dbReference>
<evidence type="ECO:0000313" key="3">
    <source>
        <dbReference type="EMBL" id="TDO94101.1"/>
    </source>
</evidence>
<reference evidence="3 4" key="1">
    <citation type="submission" date="2019-03" db="EMBL/GenBank/DDBJ databases">
        <title>Subsurface microbial communities from deep shales in Ohio and West Virginia, USA.</title>
        <authorList>
            <person name="Wrighton K."/>
        </authorList>
    </citation>
    <scope>NUCLEOTIDE SEQUENCE [LARGE SCALE GENOMIC DNA]</scope>
    <source>
        <strain evidence="3 4">MA284_T2</strain>
    </source>
</reference>
<dbReference type="CDD" id="cd01646">
    <property type="entry name" value="RT_Bac_retron_I"/>
    <property type="match status" value="1"/>
</dbReference>
<name>A0A4R6LYY9_9FIRM</name>
<dbReference type="InterPro" id="IPR000477">
    <property type="entry name" value="RT_dom"/>
</dbReference>
<keyword evidence="3" id="KW-0695">RNA-directed DNA polymerase</keyword>
<comment type="caution">
    <text evidence="3">The sequence shown here is derived from an EMBL/GenBank/DDBJ whole genome shotgun (WGS) entry which is preliminary data.</text>
</comment>
<dbReference type="Pfam" id="PF00078">
    <property type="entry name" value="RVT_1"/>
    <property type="match status" value="1"/>
</dbReference>
<evidence type="ECO:0000256" key="1">
    <source>
        <dbReference type="SAM" id="MobiDB-lite"/>
    </source>
</evidence>
<dbReference type="InterPro" id="IPR036526">
    <property type="entry name" value="C-N_Hydrolase_sf"/>
</dbReference>
<dbReference type="EMBL" id="SNWX01000004">
    <property type="protein sequence ID" value="TDO94101.1"/>
    <property type="molecule type" value="Genomic_DNA"/>
</dbReference>
<accession>A0A4R6LYY9</accession>
<dbReference type="SUPFAM" id="SSF56317">
    <property type="entry name" value="Carbon-nitrogen hydrolase"/>
    <property type="match status" value="1"/>
</dbReference>
<dbReference type="PANTHER" id="PTHR34047">
    <property type="entry name" value="NUCLEAR INTRON MATURASE 1, MITOCHONDRIAL-RELATED"/>
    <property type="match status" value="1"/>
</dbReference>
<dbReference type="OrthoDB" id="9780724at2"/>
<evidence type="ECO:0000313" key="4">
    <source>
        <dbReference type="Proteomes" id="UP000295064"/>
    </source>
</evidence>
<proteinExistence type="predicted"/>
<dbReference type="AlphaFoldDB" id="A0A4R6LYY9"/>
<sequence length="1060" mass="124227">MDIDEPVEQAYKKLKSYIYYDNTLNILRHKISEFETGEDFEKKLGKVSKILNDLDSVEDFAKIIEEYQIDKTIMPKGISLEDELHSEDEEKFITNDFEASGYKAERTKYLVDADIEIHIIAVLWVMKVGYKLENNFSNNSYGYKLELSKENNNQIAKGLKLFKPYFYQYQDWRDNALDAAQALTKRGKDTAIIGLDIKGYFNNVELSFDKLRQEIKNEFGVNDDSNEIMLTNLLEEIYKEYAKSIGKENFEGKGLPLPIGLLSSSVLANWYLKEFDQAVVEEVNPSYYGRYVDDILIVISNPIIDQNKSSQKTALEKIIEKYLCDNNILNKSDKLKENQDAENKSDDDQNKEAESENKEKKSEYQITVQNEVGELVYDNLAIQNKKINVYYLKADGSQAILENFKENIRRNSSEFRFLPENHKIENEFKFEAHSMLYDDSVNKLNSIKAFRHNKYKASVYLSKKIYASRLWDKDSKDAKNTAEQIMKFFKGKICLEFHILWEKIFAYFILKEMKSEFVEFYSYVIKLIDKLSFEGDNTQEKKLKEDLERHLEIAAAIPLSLNPEFLDKEVKNNLVKKLKSVEADISDENIKLSDIAENIREANLMRHNLVFTPLLNYTNLARESESYINLTEKNLHKYYDNNFKDEKSEDIEEQLEFDPKLNEYSPRFIKFNEFNNYFIFKNLFFGNKTEGEDVLDNYLEESYGEFKEINDELGISIKDQDKYFELKINGEKVSNVKNKAKKVKAKKAPSSTKKFKIKELKVSDDESREKLNIGVANIKLSENDFKKSYRKNYNLSAARKEKLFRILNLSYTEKVNGNELDIIILPEVSVPPAWLSLLADYSRRHQKAIVCGLEHFISNNDTAYNLIVTILPFMVDDYKYSLVKARIKNHYSPAEKEQLTGNHLELPEQNFWHYDKFIWRDVHFACYNCYELTDIVHRSIFKSEVDLLIASVYNRDVNYFSNIVESVSRDVHCYFIQVNSSNYGDTRVTQPSKTEVKDIMRFKGGENPAILATSIDIIKLRNFQFVKYNLQKASENNLKNTPPDFNKEKVKERMRDFRYD</sequence>
<organism evidence="3 4">
    <name type="scientific">Halanaerobium saccharolyticum</name>
    <dbReference type="NCBI Taxonomy" id="43595"/>
    <lineage>
        <taxon>Bacteria</taxon>
        <taxon>Bacillati</taxon>
        <taxon>Bacillota</taxon>
        <taxon>Clostridia</taxon>
        <taxon>Halanaerobiales</taxon>
        <taxon>Halanaerobiaceae</taxon>
        <taxon>Halanaerobium</taxon>
    </lineage>
</organism>
<feature type="domain" description="Reverse transcriptase" evidence="2">
    <location>
        <begin position="149"/>
        <end position="302"/>
    </location>
</feature>
<evidence type="ECO:0000259" key="2">
    <source>
        <dbReference type="Pfam" id="PF00078"/>
    </source>
</evidence>
<dbReference type="RefSeq" id="WP_133514221.1">
    <property type="nucleotide sequence ID" value="NZ_SNWX01000004.1"/>
</dbReference>
<keyword evidence="3" id="KW-0808">Transferase</keyword>
<keyword evidence="3" id="KW-0548">Nucleotidyltransferase</keyword>
<dbReference type="InterPro" id="IPR051083">
    <property type="entry name" value="GrpII_Intron_Splice-Mob/Def"/>
</dbReference>